<evidence type="ECO:0000313" key="1">
    <source>
        <dbReference type="EMBL" id="MDC7716857.1"/>
    </source>
</evidence>
<protein>
    <recommendedName>
        <fullName evidence="3">SpoVT-AbrB domain-containing protein</fullName>
    </recommendedName>
</protein>
<organism evidence="1 2">
    <name type="scientific">Vogesella aquatica</name>
    <dbReference type="NCBI Taxonomy" id="2984206"/>
    <lineage>
        <taxon>Bacteria</taxon>
        <taxon>Pseudomonadati</taxon>
        <taxon>Pseudomonadota</taxon>
        <taxon>Betaproteobacteria</taxon>
        <taxon>Neisseriales</taxon>
        <taxon>Chromobacteriaceae</taxon>
        <taxon>Vogesella</taxon>
    </lineage>
</organism>
<dbReference type="RefSeq" id="WP_272751240.1">
    <property type="nucleotide sequence ID" value="NZ_JAQQLF010000007.1"/>
</dbReference>
<keyword evidence="2" id="KW-1185">Reference proteome</keyword>
<accession>A0ABT5IW93</accession>
<proteinExistence type="predicted"/>
<comment type="caution">
    <text evidence="1">The sequence shown here is derived from an EMBL/GenBank/DDBJ whole genome shotgun (WGS) entry which is preliminary data.</text>
</comment>
<name>A0ABT5IW93_9NEIS</name>
<evidence type="ECO:0008006" key="3">
    <source>
        <dbReference type="Google" id="ProtNLM"/>
    </source>
</evidence>
<dbReference type="Proteomes" id="UP001219956">
    <property type="component" value="Unassembled WGS sequence"/>
</dbReference>
<reference evidence="1 2" key="1">
    <citation type="submission" date="2023-01" db="EMBL/GenBank/DDBJ databases">
        <title>Novel species of the genus Vogesella isolated from rivers.</title>
        <authorList>
            <person name="Lu H."/>
        </authorList>
    </citation>
    <scope>NUCLEOTIDE SEQUENCE [LARGE SCALE GENOMIC DNA]</scope>
    <source>
        <strain evidence="1 2">DC21W</strain>
    </source>
</reference>
<gene>
    <name evidence="1" type="ORF">PQU95_06455</name>
</gene>
<evidence type="ECO:0000313" key="2">
    <source>
        <dbReference type="Proteomes" id="UP001219956"/>
    </source>
</evidence>
<sequence length="138" mass="15635">MNPKTDVMVVLAELQALEPYTEIVLPDSLPDDLRPTCTAMPIVLAERFLVLVPTGQEQEMVERYMQSLREQQMEPPMLERFQRTALGQAAICVAQGQRLWLPTRLANWLGACSEVRLGPHGELRLLAKAHFIRPEALM</sequence>
<dbReference type="EMBL" id="JAQQLF010000007">
    <property type="protein sequence ID" value="MDC7716857.1"/>
    <property type="molecule type" value="Genomic_DNA"/>
</dbReference>